<dbReference type="PANTHER" id="PTHR43586:SF4">
    <property type="entry name" value="ISOPENICILLIN N EPIMERASE"/>
    <property type="match status" value="1"/>
</dbReference>
<comment type="caution">
    <text evidence="2">The sequence shown here is derived from an EMBL/GenBank/DDBJ whole genome shotgun (WGS) entry which is preliminary data.</text>
</comment>
<dbReference type="RefSeq" id="WP_054968669.1">
    <property type="nucleotide sequence ID" value="NZ_LJCO01000038.1"/>
</dbReference>
<dbReference type="Proteomes" id="UP000050482">
    <property type="component" value="Unassembled WGS sequence"/>
</dbReference>
<dbReference type="Gene3D" id="3.90.1150.10">
    <property type="entry name" value="Aspartate Aminotransferase, domain 1"/>
    <property type="match status" value="1"/>
</dbReference>
<dbReference type="InterPro" id="IPR015424">
    <property type="entry name" value="PyrdxlP-dep_Trfase"/>
</dbReference>
<dbReference type="Gene3D" id="3.40.640.10">
    <property type="entry name" value="Type I PLP-dependent aspartate aminotransferase-like (Major domain)"/>
    <property type="match status" value="1"/>
</dbReference>
<gene>
    <name evidence="2" type="ORF">AN477_08120</name>
</gene>
<dbReference type="STRING" id="471514.AN477_08120"/>
<proteinExistence type="predicted"/>
<accession>A0A0N8PPG4</accession>
<name>A0A0N8PPG4_9BACL</name>
<feature type="domain" description="Aminotransferase class V" evidence="1">
    <location>
        <begin position="29"/>
        <end position="376"/>
    </location>
</feature>
<evidence type="ECO:0000313" key="3">
    <source>
        <dbReference type="Proteomes" id="UP000050482"/>
    </source>
</evidence>
<protein>
    <recommendedName>
        <fullName evidence="1">Aminotransferase class V domain-containing protein</fullName>
    </recommendedName>
</protein>
<dbReference type="Pfam" id="PF00266">
    <property type="entry name" value="Aminotran_5"/>
    <property type="match status" value="1"/>
</dbReference>
<dbReference type="SUPFAM" id="SSF53383">
    <property type="entry name" value="PLP-dependent transferases"/>
    <property type="match status" value="1"/>
</dbReference>
<evidence type="ECO:0000313" key="2">
    <source>
        <dbReference type="EMBL" id="KPV44253.1"/>
    </source>
</evidence>
<dbReference type="InterPro" id="IPR000192">
    <property type="entry name" value="Aminotrans_V_dom"/>
</dbReference>
<reference evidence="2 3" key="1">
    <citation type="submission" date="2015-09" db="EMBL/GenBank/DDBJ databases">
        <title>Draft genome sequence of Alicyclobacillus ferrooxydans DSM 22381.</title>
        <authorList>
            <person name="Hemp J."/>
        </authorList>
    </citation>
    <scope>NUCLEOTIDE SEQUENCE [LARGE SCALE GENOMIC DNA]</scope>
    <source>
        <strain evidence="2 3">TC-34</strain>
    </source>
</reference>
<keyword evidence="3" id="KW-1185">Reference proteome</keyword>
<evidence type="ECO:0000259" key="1">
    <source>
        <dbReference type="Pfam" id="PF00266"/>
    </source>
</evidence>
<dbReference type="PANTHER" id="PTHR43586">
    <property type="entry name" value="CYSTEINE DESULFURASE"/>
    <property type="match status" value="1"/>
</dbReference>
<dbReference type="EMBL" id="LJCO01000038">
    <property type="protein sequence ID" value="KPV44253.1"/>
    <property type="molecule type" value="Genomic_DNA"/>
</dbReference>
<dbReference type="PATRIC" id="fig|471514.4.peg.1923"/>
<dbReference type="GO" id="GO:0003824">
    <property type="term" value="F:catalytic activity"/>
    <property type="evidence" value="ECO:0007669"/>
    <property type="project" value="UniProtKB-ARBA"/>
</dbReference>
<organism evidence="2 3">
    <name type="scientific">Alicyclobacillus ferrooxydans</name>
    <dbReference type="NCBI Taxonomy" id="471514"/>
    <lineage>
        <taxon>Bacteria</taxon>
        <taxon>Bacillati</taxon>
        <taxon>Bacillota</taxon>
        <taxon>Bacilli</taxon>
        <taxon>Bacillales</taxon>
        <taxon>Alicyclobacillaceae</taxon>
        <taxon>Alicyclobacillus</taxon>
    </lineage>
</organism>
<dbReference type="AlphaFoldDB" id="A0A0N8PPG4"/>
<sequence>MAHVDNVRRHFAAVRTSTYLNTGTFGALPDTAVERMQQVLDLQFREGRLQGYFGQLATVREQVREQLANLFRVPESTLALTDSTTHGINVVLNGLLWHEGDEIVFTNTEHQGGMMPLFIQKQRQGIVLKQFEVGRTVEETLQRMKAAVSSRTRLVVVSHVSYETGQRLPIERIARTAHEYSALCLVDGAQGAGAEWIDLASTDIDFYALPGQKWLCGPDGVGALYVRERAMPNLEMTFGGAASLMENHPRTMNGYFLPADSARRYEYTFVNLTNWVGWLESLRFIRVQVGWDYAFSRIHGLSGTLLDQLLDVPGVEVFTPRDSRAGIVSFRMKDISAARVVAAAAERGIAVRSIPQHDLVRVSPGFYNAEDDIDRLLSLIRRPESL</sequence>
<dbReference type="InterPro" id="IPR015422">
    <property type="entry name" value="PyrdxlP-dep_Trfase_small"/>
</dbReference>
<dbReference type="InterPro" id="IPR015421">
    <property type="entry name" value="PyrdxlP-dep_Trfase_major"/>
</dbReference>
<dbReference type="OrthoDB" id="9804366at2"/>